<organism evidence="3 4">
    <name type="scientific">Heterodera trifolii</name>
    <dbReference type="NCBI Taxonomy" id="157864"/>
    <lineage>
        <taxon>Eukaryota</taxon>
        <taxon>Metazoa</taxon>
        <taxon>Ecdysozoa</taxon>
        <taxon>Nematoda</taxon>
        <taxon>Chromadorea</taxon>
        <taxon>Rhabditida</taxon>
        <taxon>Tylenchina</taxon>
        <taxon>Tylenchomorpha</taxon>
        <taxon>Tylenchoidea</taxon>
        <taxon>Heteroderidae</taxon>
        <taxon>Heteroderinae</taxon>
        <taxon>Heterodera</taxon>
    </lineage>
</organism>
<dbReference type="InterPro" id="IPR012337">
    <property type="entry name" value="RNaseH-like_sf"/>
</dbReference>
<accession>A0ABD2KZ78</accession>
<comment type="caution">
    <text evidence="3">The sequence shown here is derived from an EMBL/GenBank/DDBJ whole genome shotgun (WGS) entry which is preliminary data.</text>
</comment>
<feature type="domain" description="HAT C-terminal dimerisation" evidence="2">
    <location>
        <begin position="212"/>
        <end position="278"/>
    </location>
</feature>
<reference evidence="3 4" key="1">
    <citation type="submission" date="2024-10" db="EMBL/GenBank/DDBJ databases">
        <authorList>
            <person name="Kim D."/>
        </authorList>
    </citation>
    <scope>NUCLEOTIDE SEQUENCE [LARGE SCALE GENOMIC DNA]</scope>
    <source>
        <strain evidence="3">BH-2024</strain>
    </source>
</reference>
<dbReference type="Proteomes" id="UP001620626">
    <property type="component" value="Unassembled WGS sequence"/>
</dbReference>
<evidence type="ECO:0000313" key="4">
    <source>
        <dbReference type="Proteomes" id="UP001620626"/>
    </source>
</evidence>
<dbReference type="AlphaFoldDB" id="A0ABD2KZ78"/>
<dbReference type="EMBL" id="JBICBT010000593">
    <property type="protein sequence ID" value="KAL3108213.1"/>
    <property type="molecule type" value="Genomic_DNA"/>
</dbReference>
<dbReference type="PANTHER" id="PTHR47611:SF1">
    <property type="entry name" value="CCHC-TYPE DOMAIN-CONTAINING PROTEIN"/>
    <property type="match status" value="1"/>
</dbReference>
<feature type="region of interest" description="Disordered" evidence="1">
    <location>
        <begin position="1"/>
        <end position="35"/>
    </location>
</feature>
<feature type="region of interest" description="Disordered" evidence="1">
    <location>
        <begin position="292"/>
        <end position="351"/>
    </location>
</feature>
<feature type="compositionally biased region" description="Basic and acidic residues" evidence="1">
    <location>
        <begin position="294"/>
        <end position="306"/>
    </location>
</feature>
<gene>
    <name evidence="3" type="ORF">niasHT_018621</name>
</gene>
<protein>
    <recommendedName>
        <fullName evidence="2">HAT C-terminal dimerisation domain-containing protein</fullName>
    </recommendedName>
</protein>
<keyword evidence="4" id="KW-1185">Reference proteome</keyword>
<evidence type="ECO:0000256" key="1">
    <source>
        <dbReference type="SAM" id="MobiDB-lite"/>
    </source>
</evidence>
<dbReference type="InterPro" id="IPR008906">
    <property type="entry name" value="HATC_C_dom"/>
</dbReference>
<proteinExistence type="predicted"/>
<name>A0ABD2KZ78_9BILA</name>
<evidence type="ECO:0000313" key="3">
    <source>
        <dbReference type="EMBL" id="KAL3108213.1"/>
    </source>
</evidence>
<sequence>MAAPSKDSRPTPAAGGTFKEKKPPNTLAFARETAPDNPDNYLISIYDELQLDDGITLESCQKRDQKGKEKGQKERRFLQFVSRSLEIEWDANAFCVDGQNSDDDDDDDAYPKLHLRRNEYFRRNLIPRMADEIQQKIVQRIGVDIAEEIGNALRTNGLNPEKVICLVRDNAKNMIRATNILNLNSFQCVCHFLHLVMGDVLGMPELAGLNGDLFSWWNENTGRLPELSKLARMVYSIPATSVSSERLFSKAGLIFANSLRNRLSGKTVRQILIVKANLDAVLLAPTNELESDDETKFRKSEHEKTEQVVGRDGGRRKKSDERHRRLTAGARRAPANQSTACGSRADFFRSP</sequence>
<dbReference type="Pfam" id="PF05699">
    <property type="entry name" value="Dimer_Tnp_hAT"/>
    <property type="match status" value="1"/>
</dbReference>
<dbReference type="PANTHER" id="PTHR47611">
    <property type="entry name" value="HAT DIMERISATION DOMAIN, C-TERMINAL"/>
    <property type="match status" value="1"/>
</dbReference>
<dbReference type="SUPFAM" id="SSF53098">
    <property type="entry name" value="Ribonuclease H-like"/>
    <property type="match status" value="2"/>
</dbReference>
<evidence type="ECO:0000259" key="2">
    <source>
        <dbReference type="Pfam" id="PF05699"/>
    </source>
</evidence>